<evidence type="ECO:0000256" key="5">
    <source>
        <dbReference type="ARBA" id="ARBA00023136"/>
    </source>
</evidence>
<keyword evidence="2" id="KW-1134">Transmembrane beta strand</keyword>
<evidence type="ECO:0000259" key="8">
    <source>
        <dbReference type="Pfam" id="PF03895"/>
    </source>
</evidence>
<dbReference type="OrthoDB" id="30737at10239"/>
<protein>
    <submittedName>
        <fullName evidence="9">Adhesin</fullName>
    </submittedName>
</protein>
<feature type="compositionally biased region" description="Polar residues" evidence="7">
    <location>
        <begin position="75"/>
        <end position="94"/>
    </location>
</feature>
<dbReference type="Gene3D" id="3.30.1300.30">
    <property type="entry name" value="GSPII I/J protein-like"/>
    <property type="match status" value="1"/>
</dbReference>
<evidence type="ECO:0000256" key="7">
    <source>
        <dbReference type="SAM" id="MobiDB-lite"/>
    </source>
</evidence>
<feature type="compositionally biased region" description="Basic and acidic residues" evidence="7">
    <location>
        <begin position="95"/>
        <end position="132"/>
    </location>
</feature>
<dbReference type="EMBL" id="JN882285">
    <property type="protein sequence ID" value="AFC21877.1"/>
    <property type="molecule type" value="Genomic_DNA"/>
</dbReference>
<sequence length="577" mass="62023">MKKILIAVTFLGLSSTSFGATSPNDYKVSCDSVNSHASQQQWSQVAAELPRLTNALGRTPTETEMKACVGKSNWDGWQNSSSYVPTTPGGTVSVSKDDFKKDQDRQDANLDKETQDRQDSDQKIVDDQKNVDDAQNVEIGKKADQSALDQEVQDRKDGDKALSDTIDKNKSEQATKDGEQDQAITDLDKNKVNKDDQKAVDNAQNAAIGEKANQSDLDKEVANRTDGDKALSDSIQKSKDDQAAIDAAQNVVIDSKANQADLEKEVADRQSGDDKLHSQIDQNNARDDAQDVAINGKVDKSTYSVDKAKQAVHDAVQDAAIVGLVVTKADKAVLDKEVTARKDADKVLQSNIDSEAQTRVNADIALKNNIDQNKADQAKTDAKQDKALSTETDNRIAGDNALKANIDKNKADQAVTDSNQDKVITTKASKIELTSETASRKSADAKLSNRIDSNDATLVQHDQRITSNTQRIGSVEGRVSNLEQSTNKRFSDMDKRIGDNRKVASAGIAGAGAMANIPQVSQGSTFSVGAGVGGYDSEQAVAVGFSARVNNNVVTKMSVSTNTQSEVLWGAGVGVEW</sequence>
<evidence type="ECO:0000256" key="4">
    <source>
        <dbReference type="ARBA" id="ARBA00022729"/>
    </source>
</evidence>
<feature type="region of interest" description="Disordered" evidence="7">
    <location>
        <begin position="72"/>
        <end position="180"/>
    </location>
</feature>
<dbReference type="Proteomes" id="UP000000457">
    <property type="component" value="Segment"/>
</dbReference>
<keyword evidence="3" id="KW-0812">Transmembrane</keyword>
<keyword evidence="10" id="KW-1185">Reference proteome</keyword>
<feature type="region of interest" description="Disordered" evidence="7">
    <location>
        <begin position="208"/>
        <end position="238"/>
    </location>
</feature>
<dbReference type="InterPro" id="IPR045584">
    <property type="entry name" value="Pilin-like"/>
</dbReference>
<evidence type="ECO:0000313" key="9">
    <source>
        <dbReference type="EMBL" id="AFC21877.1"/>
    </source>
</evidence>
<evidence type="ECO:0000313" key="10">
    <source>
        <dbReference type="Proteomes" id="UP000000457"/>
    </source>
</evidence>
<evidence type="ECO:0000256" key="1">
    <source>
        <dbReference type="ARBA" id="ARBA00004442"/>
    </source>
</evidence>
<evidence type="ECO:0000256" key="2">
    <source>
        <dbReference type="ARBA" id="ARBA00022452"/>
    </source>
</evidence>
<keyword evidence="5" id="KW-0472">Membrane</keyword>
<organism evidence="9 10">
    <name type="scientific">Cronobacter phage vB_CsaM_GAP32</name>
    <dbReference type="NCBI Taxonomy" id="1141136"/>
    <lineage>
        <taxon>Viruses</taxon>
        <taxon>Duplodnaviria</taxon>
        <taxon>Heunggongvirae</taxon>
        <taxon>Uroviricota</taxon>
        <taxon>Caudoviricetes</taxon>
        <taxon>Mimasvirus</taxon>
        <taxon>Mimasvirus GAP32</taxon>
    </lineage>
</organism>
<proteinExistence type="predicted"/>
<evidence type="ECO:0000256" key="3">
    <source>
        <dbReference type="ARBA" id="ARBA00022692"/>
    </source>
</evidence>
<evidence type="ECO:0000256" key="6">
    <source>
        <dbReference type="ARBA" id="ARBA00023237"/>
    </source>
</evidence>
<accession>K4F7R4</accession>
<dbReference type="SUPFAM" id="SSF54523">
    <property type="entry name" value="Pili subunits"/>
    <property type="match status" value="1"/>
</dbReference>
<name>K4F7R4_9CAUD</name>
<keyword evidence="6" id="KW-0998">Cell outer membrane</keyword>
<dbReference type="GeneID" id="13994294"/>
<dbReference type="Pfam" id="PF03895">
    <property type="entry name" value="YadA_anchor"/>
    <property type="match status" value="1"/>
</dbReference>
<dbReference type="KEGG" id="vg:13994294"/>
<reference evidence="9 10" key="1">
    <citation type="journal article" date="2014" name="Virology">
        <title>Supersize me: Cronobacter sakazakii phage GAP32.</title>
        <authorList>
            <person name="Abbasifar R."/>
            <person name="Griffiths M.W."/>
            <person name="Sabour P.M."/>
            <person name="Ackermann H.-W."/>
            <person name="Vandersteegen K."/>
            <person name="Lavigne R."/>
            <person name="Noben J.-P."/>
            <person name="Villa A.A."/>
            <person name="Abbasifar A."/>
            <person name="Nash J.H.E."/>
            <person name="Kropinski A.M."/>
        </authorList>
    </citation>
    <scope>NUCLEOTIDE SEQUENCE [LARGE SCALE GENOMIC DNA]</scope>
    <source>
        <strain evidence="9">GAP-32</strain>
    </source>
</reference>
<feature type="region of interest" description="Disordered" evidence="7">
    <location>
        <begin position="374"/>
        <end position="394"/>
    </location>
</feature>
<feature type="region of interest" description="Disordered" evidence="7">
    <location>
        <begin position="266"/>
        <end position="289"/>
    </location>
</feature>
<dbReference type="RefSeq" id="YP_006987532.1">
    <property type="nucleotide sequence ID" value="NC_019401.1"/>
</dbReference>
<keyword evidence="4" id="KW-0732">Signal</keyword>
<feature type="compositionally biased region" description="Basic and acidic residues" evidence="7">
    <location>
        <begin position="152"/>
        <end position="179"/>
    </location>
</feature>
<comment type="subcellular location">
    <subcellularLocation>
        <location evidence="1">Cell outer membrane</location>
    </subcellularLocation>
</comment>
<feature type="compositionally biased region" description="Basic and acidic residues" evidence="7">
    <location>
        <begin position="216"/>
        <end position="238"/>
    </location>
</feature>
<feature type="domain" description="Trimeric autotransporter adhesin YadA-like C-terminal membrane anchor" evidence="8">
    <location>
        <begin position="518"/>
        <end position="577"/>
    </location>
</feature>
<dbReference type="InterPro" id="IPR005594">
    <property type="entry name" value="YadA_C"/>
</dbReference>
<gene>
    <name evidence="9" type="ORF">GAP32_424</name>
</gene>